<dbReference type="Gene3D" id="1.25.40.10">
    <property type="entry name" value="Tetratricopeptide repeat domain"/>
    <property type="match status" value="1"/>
</dbReference>
<feature type="compositionally biased region" description="Polar residues" evidence="4">
    <location>
        <begin position="1"/>
        <end position="10"/>
    </location>
</feature>
<dbReference type="InterPro" id="IPR008847">
    <property type="entry name" value="Suf"/>
</dbReference>
<dbReference type="Pfam" id="PF05843">
    <property type="entry name" value="Suf"/>
    <property type="match status" value="1"/>
</dbReference>
<feature type="compositionally biased region" description="Low complexity" evidence="4">
    <location>
        <begin position="59"/>
        <end position="76"/>
    </location>
</feature>
<dbReference type="AlphaFoldDB" id="A0A0D6EGQ2"/>
<dbReference type="InterPro" id="IPR011990">
    <property type="entry name" value="TPR-like_helical_dom_sf"/>
</dbReference>
<evidence type="ECO:0000256" key="3">
    <source>
        <dbReference type="RuleBase" id="RU369035"/>
    </source>
</evidence>
<evidence type="ECO:0000313" key="6">
    <source>
        <dbReference type="EMBL" id="CEQ39182.1"/>
    </source>
</evidence>
<feature type="compositionally biased region" description="Acidic residues" evidence="4">
    <location>
        <begin position="452"/>
        <end position="465"/>
    </location>
</feature>
<dbReference type="GO" id="GO:0005634">
    <property type="term" value="C:nucleus"/>
    <property type="evidence" value="ECO:0007669"/>
    <property type="project" value="UniProtKB-SubCell"/>
</dbReference>
<dbReference type="Proteomes" id="UP000243876">
    <property type="component" value="Unassembled WGS sequence"/>
</dbReference>
<keyword evidence="1" id="KW-0677">Repeat</keyword>
<keyword evidence="7" id="KW-1185">Reference proteome</keyword>
<dbReference type="OrthoDB" id="26282at2759"/>
<dbReference type="SUPFAM" id="SSF48452">
    <property type="entry name" value="TPR-like"/>
    <property type="match status" value="2"/>
</dbReference>
<gene>
    <name evidence="6" type="primary">SPOSA6832_00680</name>
</gene>
<reference evidence="7" key="1">
    <citation type="submission" date="2015-02" db="EMBL/GenBank/DDBJ databases">
        <authorList>
            <person name="Gon?alves P."/>
        </authorList>
    </citation>
    <scope>NUCLEOTIDE SEQUENCE [LARGE SCALE GENOMIC DNA]</scope>
</reference>
<feature type="region of interest" description="Disordered" evidence="4">
    <location>
        <begin position="1"/>
        <end position="78"/>
    </location>
</feature>
<keyword evidence="3" id="KW-0963">Cytoplasm</keyword>
<dbReference type="PANTHER" id="PTHR19980">
    <property type="entry name" value="RNA CLEAVAGE STIMULATION FACTOR"/>
    <property type="match status" value="1"/>
</dbReference>
<sequence length="913" mass="100949">MESEPASSAGQEELDGAQPVMTTEEPAGAAVPAREATSTPTLYEAAASPADVPAKVDTPQPAAPAANGPAAPKAKATSSLSRVAQLTARVEKDPLDGEAQLALLHDAEQKGDLERTREVYEKFLAVFPDAAQQWIAYCDLELSHNLFDRVEAIFARCLRISTSVDLWRFYLDYIRRINPIDPANMDAAKQTRSIIATAFEFALAHVGQDRRAGEIWSEFIAFLREGPTRGTWEDQQKMDALRKAYQRAVQVPLNNVEAIWQEYNAFENNLSKMTAKKFIAELSPSYMTARKALRELRAQHDALYTPVLPHRPDWDSAEDCAALEGWKRYLAYEESNPLEIDDLGALQQRVGFAYRKALANLRFYAEIWYLSAHYNLRVGKFDEARGQLRAGLTAIPSSLLLAYTLADIEESKQDFTACYAIYDSLIEHLYGRIAQLEATVEEEMKDAVEELEAQNEEVKTEEEDNVETREKKAEDVENAKKAVREKRKPEIDSLKRMAANVWITEMRFARRSDGVKPARAVFTKARKSPHLVWQVVEASATMEMYWNSEPKVATNVFELGLKMFAKEPDYVLRYLDFLLQQNNANNARALFERTVALIEPAQAKPIWDRMAQYEWEYGDHLAIQKMFQRYSETFPDGAIPLLLLRRAGTDPVAHLFAVPAPIRFARKHAYHGLDDAFAQDLGPEFTNSRGRSRSPSPRHARTKRNLSAGPGPEASAQNGAAGEDGDHGSKRLRRGPSPSPAPSSQGGSAAWGAGRPPMPAGDDFGRRGTPQAAPALNRAVPFMLDPRGDNVAVLPDAVVFFLSLLPSASAFTGPFLRFFFIKHRSLPSLLPAGPQLNPVTIMDIIGTTILPGSAPGPGLPGERLGIPPRPKPERAGYGGGPRRPLSPQRAPPGGAGVAGGAGTGDYGYNRRRY</sequence>
<comment type="subcellular location">
    <subcellularLocation>
        <location evidence="3">Nucleus</location>
    </subcellularLocation>
    <subcellularLocation>
        <location evidence="3">Cytoplasm</location>
    </subcellularLocation>
    <text evidence="3">Nucleus and/or cytoplasm.</text>
</comment>
<dbReference type="GO" id="GO:0005737">
    <property type="term" value="C:cytoplasm"/>
    <property type="evidence" value="ECO:0007669"/>
    <property type="project" value="UniProtKB-SubCell"/>
</dbReference>
<organism evidence="6 7">
    <name type="scientific">Sporidiobolus salmonicolor</name>
    <name type="common">Yeast-like fungus</name>
    <name type="synonym">Sporobolomyces salmonicolor</name>
    <dbReference type="NCBI Taxonomy" id="5005"/>
    <lineage>
        <taxon>Eukaryota</taxon>
        <taxon>Fungi</taxon>
        <taxon>Dikarya</taxon>
        <taxon>Basidiomycota</taxon>
        <taxon>Pucciniomycotina</taxon>
        <taxon>Microbotryomycetes</taxon>
        <taxon>Sporidiobolales</taxon>
        <taxon>Sporidiobolaceae</taxon>
        <taxon>Sporobolomyces</taxon>
    </lineage>
</organism>
<dbReference type="Gene3D" id="1.25.40.1040">
    <property type="match status" value="1"/>
</dbReference>
<evidence type="ECO:0000313" key="7">
    <source>
        <dbReference type="Proteomes" id="UP000243876"/>
    </source>
</evidence>
<dbReference type="GO" id="GO:0180010">
    <property type="term" value="P:co-transcriptional mRNA 3'-end processing, cleavage and polyadenylation pathway"/>
    <property type="evidence" value="ECO:0007669"/>
    <property type="project" value="UniProtKB-UniRule"/>
</dbReference>
<dbReference type="SMART" id="SM00386">
    <property type="entry name" value="HAT"/>
    <property type="match status" value="8"/>
</dbReference>
<evidence type="ECO:0000256" key="2">
    <source>
        <dbReference type="ARBA" id="ARBA00023242"/>
    </source>
</evidence>
<proteinExistence type="predicted"/>
<feature type="compositionally biased region" description="Gly residues" evidence="4">
    <location>
        <begin position="893"/>
        <end position="905"/>
    </location>
</feature>
<feature type="compositionally biased region" description="Low complexity" evidence="4">
    <location>
        <begin position="742"/>
        <end position="754"/>
    </location>
</feature>
<keyword evidence="3" id="KW-0507">mRNA processing</keyword>
<feature type="region of interest" description="Disordered" evidence="4">
    <location>
        <begin position="681"/>
        <end position="771"/>
    </location>
</feature>
<dbReference type="PANTHER" id="PTHR19980:SF0">
    <property type="entry name" value="CLEAVAGE STIMULATION FACTOR SUBUNIT 3"/>
    <property type="match status" value="1"/>
</dbReference>
<evidence type="ECO:0000256" key="4">
    <source>
        <dbReference type="SAM" id="MobiDB-lite"/>
    </source>
</evidence>
<feature type="region of interest" description="Disordered" evidence="4">
    <location>
        <begin position="452"/>
        <end position="474"/>
    </location>
</feature>
<accession>A0A0D6EGQ2</accession>
<dbReference type="InterPro" id="IPR003107">
    <property type="entry name" value="HAT"/>
</dbReference>
<evidence type="ECO:0000259" key="5">
    <source>
        <dbReference type="Pfam" id="PF05843"/>
    </source>
</evidence>
<feature type="compositionally biased region" description="Basic residues" evidence="4">
    <location>
        <begin position="690"/>
        <end position="704"/>
    </location>
</feature>
<feature type="domain" description="Suppressor of forked" evidence="5">
    <location>
        <begin position="82"/>
        <end position="643"/>
    </location>
</feature>
<protein>
    <recommendedName>
        <fullName evidence="3">mRNA 3'-end-processing protein RNA14</fullName>
    </recommendedName>
</protein>
<evidence type="ECO:0000256" key="1">
    <source>
        <dbReference type="ARBA" id="ARBA00022737"/>
    </source>
</evidence>
<comment type="function">
    <text evidence="3">Component of the cleavage factor IA (CFIA) complex, which is involved in the endonucleolytic cleavage during polyadenylation-dependent pre-mRNA 3'-end formation.</text>
</comment>
<keyword evidence="2 3" id="KW-0539">Nucleus</keyword>
<dbReference type="GO" id="GO:0003729">
    <property type="term" value="F:mRNA binding"/>
    <property type="evidence" value="ECO:0007669"/>
    <property type="project" value="TreeGrafter"/>
</dbReference>
<feature type="region of interest" description="Disordered" evidence="4">
    <location>
        <begin position="853"/>
        <end position="913"/>
    </location>
</feature>
<dbReference type="InterPro" id="IPR045243">
    <property type="entry name" value="Rna14-like"/>
</dbReference>
<name>A0A0D6EGQ2_SPOSA</name>
<dbReference type="EMBL" id="CENE01000002">
    <property type="protein sequence ID" value="CEQ39182.1"/>
    <property type="molecule type" value="Genomic_DNA"/>
</dbReference>